<organism evidence="2 3">
    <name type="scientific">Tetradesmus obliquus</name>
    <name type="common">Green alga</name>
    <name type="synonym">Acutodesmus obliquus</name>
    <dbReference type="NCBI Taxonomy" id="3088"/>
    <lineage>
        <taxon>Eukaryota</taxon>
        <taxon>Viridiplantae</taxon>
        <taxon>Chlorophyta</taxon>
        <taxon>core chlorophytes</taxon>
        <taxon>Chlorophyceae</taxon>
        <taxon>CS clade</taxon>
        <taxon>Sphaeropleales</taxon>
        <taxon>Scenedesmaceae</taxon>
        <taxon>Tetradesmus</taxon>
    </lineage>
</organism>
<dbReference type="AlphaFoldDB" id="A0A383W383"/>
<evidence type="ECO:0000313" key="3">
    <source>
        <dbReference type="Proteomes" id="UP000256970"/>
    </source>
</evidence>
<evidence type="ECO:0000256" key="1">
    <source>
        <dbReference type="SAM" id="MobiDB-lite"/>
    </source>
</evidence>
<feature type="compositionally biased region" description="Polar residues" evidence="1">
    <location>
        <begin position="257"/>
        <end position="266"/>
    </location>
</feature>
<keyword evidence="3" id="KW-1185">Reference proteome</keyword>
<protein>
    <submittedName>
        <fullName evidence="2">Uncharacterized protein</fullName>
    </submittedName>
</protein>
<evidence type="ECO:0000313" key="2">
    <source>
        <dbReference type="EMBL" id="SZX72105.1"/>
    </source>
</evidence>
<accession>A0A383W383</accession>
<name>A0A383W383_TETOB</name>
<feature type="region of interest" description="Disordered" evidence="1">
    <location>
        <begin position="246"/>
        <end position="266"/>
    </location>
</feature>
<dbReference type="EMBL" id="FNXT01001103">
    <property type="protein sequence ID" value="SZX72105.1"/>
    <property type="molecule type" value="Genomic_DNA"/>
</dbReference>
<proteinExistence type="predicted"/>
<dbReference type="Proteomes" id="UP000256970">
    <property type="component" value="Unassembled WGS sequence"/>
</dbReference>
<sequence length="266" mass="28573">MDREAVLLDQAVLCSLLATSKDVRAAILEGSCRGQACIRFEAKSDLKRVRRFSLWLQRHAKVVRELTLLLGQGWATLADLQTAEASVAAGLHTAAAQQSLAVQAYSCEPAAPSMQLALLQHLGSSLRSVAFTCHHWVCGGDAPSAGFKARWRSVLGQPAAATAALGRLRSLEVHGISKCGSVVIGHLQLPALSQLTMLRLPNSVPAQCLQQLPSSLQELQVTVAEGSQQLSLAHLTALTQLQLSGRYKQQRPPASKPDSSYTAVWR</sequence>
<gene>
    <name evidence="2" type="ORF">BQ4739_LOCUS12265</name>
</gene>
<reference evidence="2 3" key="1">
    <citation type="submission" date="2016-10" db="EMBL/GenBank/DDBJ databases">
        <authorList>
            <person name="Cai Z."/>
        </authorList>
    </citation>
    <scope>NUCLEOTIDE SEQUENCE [LARGE SCALE GENOMIC DNA]</scope>
</reference>